<evidence type="ECO:0000256" key="1">
    <source>
        <dbReference type="SAM" id="Coils"/>
    </source>
</evidence>
<evidence type="ECO:0000259" key="3">
    <source>
        <dbReference type="PROSITE" id="PS51192"/>
    </source>
</evidence>
<dbReference type="PANTHER" id="PTHR47396">
    <property type="entry name" value="TYPE I RESTRICTION ENZYME ECOKI R PROTEIN"/>
    <property type="match status" value="1"/>
</dbReference>
<dbReference type="GO" id="GO:0005524">
    <property type="term" value="F:ATP binding"/>
    <property type="evidence" value="ECO:0007669"/>
    <property type="project" value="UniProtKB-KW"/>
</dbReference>
<dbReference type="InterPro" id="IPR013670">
    <property type="entry name" value="EcoEI_R_C_dom"/>
</dbReference>
<dbReference type="EMBL" id="LGCN01000231">
    <property type="protein sequence ID" value="KOT32001.1"/>
    <property type="molecule type" value="Genomic_DNA"/>
</dbReference>
<dbReference type="InterPro" id="IPR006935">
    <property type="entry name" value="Helicase/UvrB_N"/>
</dbReference>
<keyword evidence="4" id="KW-0378">Hydrolase</keyword>
<dbReference type="SUPFAM" id="SSF52540">
    <property type="entry name" value="P-loop containing nucleoside triphosphate hydrolases"/>
    <property type="match status" value="2"/>
</dbReference>
<dbReference type="PROSITE" id="PS51192">
    <property type="entry name" value="HELICASE_ATP_BIND_1"/>
    <property type="match status" value="1"/>
</dbReference>
<dbReference type="GO" id="GO:0003677">
    <property type="term" value="F:DNA binding"/>
    <property type="evidence" value="ECO:0007669"/>
    <property type="project" value="UniProtKB-KW"/>
</dbReference>
<dbReference type="AlphaFoldDB" id="A0A0M8QE79"/>
<dbReference type="CDD" id="cd18799">
    <property type="entry name" value="SF2_C_EcoAI-like"/>
    <property type="match status" value="1"/>
</dbReference>
<dbReference type="InterPro" id="IPR014001">
    <property type="entry name" value="Helicase_ATP-bd"/>
</dbReference>
<sequence length="1201" mass="136299">MAIERRDNGQGQEKNPEERNPQEARDTTAARNIGQPQSNFHFLRTEWPALYDEALRAERLAHADPRTSCFYARRVLELAVHWMYDNDSALRPPYQNDLSAMLHEPSMRNLVGPTLSAKMDLIRRQGNHAVHRPAPVQDRDAVRTVAELFHVFYWFARTYAPDPATAPAPGVQFDTQRIPRPIPAEVKLRRQAELKKQAEEDQARWDAQAKELAEARAKGAQLASEVAELRARITELRKANEARPDTHDYDEAATRDLFIDLLLKEAGWDLTEERDREFPVDGEPGVISESGKGYVDYVLWGDDDRPLAVVEAKRTRVDARAGRQQAELYADALEAAYGQRPVIFYTNGYETYLWDQWGRGKDVKDKNRGYPPRRVQGFRTKDELHWMIRQRAGRLALKSSNVNQGIAGRPYQLQAIQRVSESFEKEKRRRALLVMATGTGKTRTTVAFAELLQRAGWVRRILFLADRQALVNQAVRAFKEHLPNSVTVNLLTEKKTDAHVYVSTYPTMMNLVNEVTEDGRRRFGPGFFDLVVIDEAHRSVYDKYGELFEYFDSLLLGLTATPKDDVDHNTYQLFQLEDGVPTDSYSLDQAASDGFLVKPNVVDVPFDSLRRGFRYDDLTEEQKEAWDNLEWTEDGQVPDAVSADEINRFLFNRPTINKALEVLMRHGLRVEGGDRLGKTIIFAKNNTHALAIEEQYNLNYPQGAGNDARVITYQEKNPQQLIDDFSDPAKAPDIAISVDMLDTGIDVPEVLNLVLFKPVYSRTKFWQMIGRGTRLRPDVYGPGRDKDGFNVFDLCGNAEFFNQELDRAPARQAPTLTEKLLQRQLDLIRTLDRRQAPDPAQDGGPDAIDTEASLRWAAAHRLHRTVRGMNLDNFLVRPHRRHIEVFGGDFAAWHRIGDDAAHALSEDVLGLPSDYWPEGEDKGEEAKRFDLIAYRLQLAALEGGSDYTRLRGQVKELAEDLLGKRNIPVVRDQADLLEAITDDAWWQNVTVPMLEHVRRRVRGLAHLVDAPAARKIVYTDIAEDHGDLTEVELKGLPVGTDEERFKQKARAYLQTHREQEAVRKLRENEQVTAEDLATLEEVFLTEGVASAEDLEQKRAADGGLGVFLRRIGGLDREAAQEAFSGFIADHDLSADQIDLVGLMVRYVAANGLIGIRDLYENNLFSSRGIIDDHFTDDEIDALEVVFRTLRARAIPDADLAA</sequence>
<dbReference type="PANTHER" id="PTHR47396:SF1">
    <property type="entry name" value="ATP-DEPENDENT HELICASE IRC3-RELATED"/>
    <property type="match status" value="1"/>
</dbReference>
<dbReference type="OrthoDB" id="9776021at2"/>
<dbReference type="SMART" id="SM00487">
    <property type="entry name" value="DEXDc"/>
    <property type="match status" value="1"/>
</dbReference>
<reference evidence="4 5" key="1">
    <citation type="submission" date="2015-07" db="EMBL/GenBank/DDBJ databases">
        <authorList>
            <person name="Noorani M."/>
        </authorList>
    </citation>
    <scope>NUCLEOTIDE SEQUENCE [LARGE SCALE GENOMIC DNA]</scope>
    <source>
        <strain evidence="4 5">NRRL B-24567</strain>
    </source>
</reference>
<dbReference type="Gene3D" id="3.90.1570.30">
    <property type="match status" value="1"/>
</dbReference>
<dbReference type="CDD" id="cd18032">
    <property type="entry name" value="DEXHc_RE_I_III_res"/>
    <property type="match status" value="1"/>
</dbReference>
<name>A0A0M8QE79_9ACTN</name>
<organism evidence="4 5">
    <name type="scientific">Streptomyces caelestis</name>
    <dbReference type="NCBI Taxonomy" id="36816"/>
    <lineage>
        <taxon>Bacteria</taxon>
        <taxon>Bacillati</taxon>
        <taxon>Actinomycetota</taxon>
        <taxon>Actinomycetes</taxon>
        <taxon>Kitasatosporales</taxon>
        <taxon>Streptomycetaceae</taxon>
        <taxon>Streptomyces</taxon>
    </lineage>
</organism>
<dbReference type="PATRIC" id="fig|36816.3.peg.6574"/>
<keyword evidence="1" id="KW-0175">Coiled coil</keyword>
<dbReference type="GO" id="GO:0005829">
    <property type="term" value="C:cytosol"/>
    <property type="evidence" value="ECO:0007669"/>
    <property type="project" value="TreeGrafter"/>
</dbReference>
<dbReference type="InterPro" id="IPR050742">
    <property type="entry name" value="Helicase_Restrict-Modif_Enz"/>
</dbReference>
<protein>
    <submittedName>
        <fullName evidence="4">Restriction endonuclease subunit R</fullName>
    </submittedName>
</protein>
<keyword evidence="5" id="KW-1185">Reference proteome</keyword>
<dbReference type="Proteomes" id="UP000037773">
    <property type="component" value="Unassembled WGS sequence"/>
</dbReference>
<feature type="region of interest" description="Disordered" evidence="2">
    <location>
        <begin position="1"/>
        <end position="37"/>
    </location>
</feature>
<feature type="compositionally biased region" description="Basic and acidic residues" evidence="2">
    <location>
        <begin position="1"/>
        <end position="28"/>
    </location>
</feature>
<feature type="coiled-coil region" evidence="1">
    <location>
        <begin position="195"/>
        <end position="239"/>
    </location>
</feature>
<gene>
    <name evidence="4" type="ORF">ADK41_30415</name>
</gene>
<dbReference type="InterPro" id="IPR025285">
    <property type="entry name" value="DUF4145"/>
</dbReference>
<accession>A0A0M8QE79</accession>
<evidence type="ECO:0000256" key="2">
    <source>
        <dbReference type="SAM" id="MobiDB-lite"/>
    </source>
</evidence>
<dbReference type="Gene3D" id="3.40.50.300">
    <property type="entry name" value="P-loop containing nucleotide triphosphate hydrolases"/>
    <property type="match status" value="2"/>
</dbReference>
<dbReference type="InterPro" id="IPR001650">
    <property type="entry name" value="Helicase_C-like"/>
</dbReference>
<dbReference type="GO" id="GO:0009307">
    <property type="term" value="P:DNA restriction-modification system"/>
    <property type="evidence" value="ECO:0007669"/>
    <property type="project" value="UniProtKB-KW"/>
</dbReference>
<dbReference type="Pfam" id="PF13643">
    <property type="entry name" value="DUF4145"/>
    <property type="match status" value="1"/>
</dbReference>
<comment type="caution">
    <text evidence="4">The sequence shown here is derived from an EMBL/GenBank/DDBJ whole genome shotgun (WGS) entry which is preliminary data.</text>
</comment>
<dbReference type="GO" id="GO:0009035">
    <property type="term" value="F:type I site-specific deoxyribonuclease activity"/>
    <property type="evidence" value="ECO:0007669"/>
    <property type="project" value="UniProtKB-EC"/>
</dbReference>
<dbReference type="InterPro" id="IPR027417">
    <property type="entry name" value="P-loop_NTPase"/>
</dbReference>
<evidence type="ECO:0000313" key="4">
    <source>
        <dbReference type="EMBL" id="KOT32001.1"/>
    </source>
</evidence>
<dbReference type="Pfam" id="PF08463">
    <property type="entry name" value="EcoEI_R_C"/>
    <property type="match status" value="1"/>
</dbReference>
<dbReference type="Pfam" id="PF00271">
    <property type="entry name" value="Helicase_C"/>
    <property type="match status" value="1"/>
</dbReference>
<evidence type="ECO:0000313" key="5">
    <source>
        <dbReference type="Proteomes" id="UP000037773"/>
    </source>
</evidence>
<proteinExistence type="predicted"/>
<dbReference type="Pfam" id="PF04851">
    <property type="entry name" value="ResIII"/>
    <property type="match status" value="1"/>
</dbReference>
<keyword evidence="4" id="KW-0255">Endonuclease</keyword>
<feature type="domain" description="Helicase ATP-binding" evidence="3">
    <location>
        <begin position="422"/>
        <end position="580"/>
    </location>
</feature>
<keyword evidence="4" id="KW-0540">Nuclease</keyword>
<dbReference type="RefSeq" id="WP_078662019.1">
    <property type="nucleotide sequence ID" value="NZ_LGCN01000231.1"/>
</dbReference>